<protein>
    <submittedName>
        <fullName evidence="2">Uncharacterized protein</fullName>
    </submittedName>
</protein>
<sequence length="100" mass="11245">MSKYAGKEIGRKERGQHALDTMTEDKKATAQASLDKLKKEYGKGTSTLSMIYNATGDTLTFAAKHDWHDTLHGPEPIGLILKSMQLAILPEVFWMEYMIN</sequence>
<dbReference type="InterPro" id="IPR049065">
    <property type="entry name" value="Nakanori"/>
</dbReference>
<comment type="caution">
    <text evidence="2">The sequence shown here is derived from an EMBL/GenBank/DDBJ whole genome shotgun (WGS) entry which is preliminary data.</text>
</comment>
<name>A0A978V1D8_ZIZJJ</name>
<accession>A0A978V1D8</accession>
<dbReference type="AlphaFoldDB" id="A0A978V1D8"/>
<proteinExistence type="predicted"/>
<feature type="region of interest" description="Disordered" evidence="1">
    <location>
        <begin position="1"/>
        <end position="25"/>
    </location>
</feature>
<evidence type="ECO:0000313" key="2">
    <source>
        <dbReference type="EMBL" id="KAH7521171.1"/>
    </source>
</evidence>
<gene>
    <name evidence="2" type="ORF">FEM48_Zijuj07G0005000</name>
</gene>
<dbReference type="Proteomes" id="UP000813462">
    <property type="component" value="Unassembled WGS sequence"/>
</dbReference>
<evidence type="ECO:0000313" key="3">
    <source>
        <dbReference type="Proteomes" id="UP000813462"/>
    </source>
</evidence>
<dbReference type="InterPro" id="IPR053085">
    <property type="entry name" value="Jasmonate-induced_protein"/>
</dbReference>
<evidence type="ECO:0000256" key="1">
    <source>
        <dbReference type="SAM" id="MobiDB-lite"/>
    </source>
</evidence>
<reference evidence="2" key="1">
    <citation type="journal article" date="2021" name="Front. Plant Sci.">
        <title>Chromosome-Scale Genome Assembly for Chinese Sour Jujube and Insights Into Its Genome Evolution and Domestication Signature.</title>
        <authorList>
            <person name="Shen L.-Y."/>
            <person name="Luo H."/>
            <person name="Wang X.-L."/>
            <person name="Wang X.-M."/>
            <person name="Qiu X.-J."/>
            <person name="Liu H."/>
            <person name="Zhou S.-S."/>
            <person name="Jia K.-H."/>
            <person name="Nie S."/>
            <person name="Bao Y.-T."/>
            <person name="Zhang R.-G."/>
            <person name="Yun Q.-Z."/>
            <person name="Chai Y.-H."/>
            <person name="Lu J.-Y."/>
            <person name="Li Y."/>
            <person name="Zhao S.-W."/>
            <person name="Mao J.-F."/>
            <person name="Jia S.-G."/>
            <person name="Mao Y.-M."/>
        </authorList>
    </citation>
    <scope>NUCLEOTIDE SEQUENCE</scope>
    <source>
        <strain evidence="2">AT0</strain>
        <tissue evidence="2">Leaf</tissue>
    </source>
</reference>
<organism evidence="2 3">
    <name type="scientific">Ziziphus jujuba var. spinosa</name>
    <dbReference type="NCBI Taxonomy" id="714518"/>
    <lineage>
        <taxon>Eukaryota</taxon>
        <taxon>Viridiplantae</taxon>
        <taxon>Streptophyta</taxon>
        <taxon>Embryophyta</taxon>
        <taxon>Tracheophyta</taxon>
        <taxon>Spermatophyta</taxon>
        <taxon>Magnoliopsida</taxon>
        <taxon>eudicotyledons</taxon>
        <taxon>Gunneridae</taxon>
        <taxon>Pentapetalae</taxon>
        <taxon>rosids</taxon>
        <taxon>fabids</taxon>
        <taxon>Rosales</taxon>
        <taxon>Rhamnaceae</taxon>
        <taxon>Paliureae</taxon>
        <taxon>Ziziphus</taxon>
    </lineage>
</organism>
<dbReference type="PANTHER" id="PTHR36482:SF5">
    <property type="entry name" value="23 KDA JASMONATE-INDUCED PROTEIN-LIKE"/>
    <property type="match status" value="1"/>
</dbReference>
<dbReference type="PANTHER" id="PTHR36482">
    <property type="entry name" value="OSJNBA0024J22.15 PROTEIN"/>
    <property type="match status" value="1"/>
</dbReference>
<dbReference type="Pfam" id="PF21230">
    <property type="entry name" value="Nakanori"/>
    <property type="match status" value="1"/>
</dbReference>
<dbReference type="EMBL" id="JAEACU010000007">
    <property type="protein sequence ID" value="KAH7521171.1"/>
    <property type="molecule type" value="Genomic_DNA"/>
</dbReference>